<dbReference type="InterPro" id="IPR005532">
    <property type="entry name" value="SUMF_dom"/>
</dbReference>
<evidence type="ECO:0000259" key="2">
    <source>
        <dbReference type="Pfam" id="PF03781"/>
    </source>
</evidence>
<dbReference type="Pfam" id="PF03781">
    <property type="entry name" value="FGE-sulfatase"/>
    <property type="match status" value="1"/>
</dbReference>
<dbReference type="GO" id="GO:0120147">
    <property type="term" value="F:formylglycine-generating oxidase activity"/>
    <property type="evidence" value="ECO:0007669"/>
    <property type="project" value="TreeGrafter"/>
</dbReference>
<accession>A0A2S7IM19</accession>
<dbReference type="Proteomes" id="UP000239590">
    <property type="component" value="Unassembled WGS sequence"/>
</dbReference>
<dbReference type="SUPFAM" id="SSF56436">
    <property type="entry name" value="C-type lectin-like"/>
    <property type="match status" value="1"/>
</dbReference>
<gene>
    <name evidence="3" type="ORF">C5O19_03115</name>
</gene>
<keyword evidence="1" id="KW-0732">Signal</keyword>
<organism evidence="3 4">
    <name type="scientific">Siphonobacter curvatus</name>
    <dbReference type="NCBI Taxonomy" id="2094562"/>
    <lineage>
        <taxon>Bacteria</taxon>
        <taxon>Pseudomonadati</taxon>
        <taxon>Bacteroidota</taxon>
        <taxon>Cytophagia</taxon>
        <taxon>Cytophagales</taxon>
        <taxon>Cytophagaceae</taxon>
        <taxon>Siphonobacter</taxon>
    </lineage>
</organism>
<dbReference type="InterPro" id="IPR016187">
    <property type="entry name" value="CTDL_fold"/>
</dbReference>
<evidence type="ECO:0000313" key="4">
    <source>
        <dbReference type="Proteomes" id="UP000239590"/>
    </source>
</evidence>
<evidence type="ECO:0000256" key="1">
    <source>
        <dbReference type="SAM" id="SignalP"/>
    </source>
</evidence>
<dbReference type="Gene3D" id="3.90.1580.10">
    <property type="entry name" value="paralog of FGE (formylglycine-generating enzyme)"/>
    <property type="match status" value="1"/>
</dbReference>
<evidence type="ECO:0000313" key="3">
    <source>
        <dbReference type="EMBL" id="PQA58668.1"/>
    </source>
</evidence>
<name>A0A2S7IM19_9BACT</name>
<sequence length="325" mass="36616">MTFRNTLGTLTFSILTSLGLVSVAQAQAQEGKPYEQDFAGIPVKISMVPIPAGEFLMGSPVAEAGRQADEGPQVKVKVEPFWMSATEITHDQFFPFRFDEKDVKPKPDAISRPTAQYIDLTWGMGKEGGFPANSMQPYTAIMYCKWLWKKTGIFYRLPTEAEWEYACRAGSKTAYPTGVQAATLAQFAWYGSNSKDAYHKVGQKKPNAYGLYDMLGNVSEWTMDMYDAKYFEKLAARPESGFIIERTAPRAYHTARGGSFKSKAAELRSADRLAQVEDWNQRDPQVPRSKWWLTDGDFVGFRIVRPVKQPSPEEAEAFFKKMLGQ</sequence>
<dbReference type="InterPro" id="IPR042095">
    <property type="entry name" value="SUMF_sf"/>
</dbReference>
<dbReference type="OrthoDB" id="1491336at2"/>
<keyword evidence="4" id="KW-1185">Reference proteome</keyword>
<comment type="caution">
    <text evidence="3">The sequence shown here is derived from an EMBL/GenBank/DDBJ whole genome shotgun (WGS) entry which is preliminary data.</text>
</comment>
<reference evidence="4" key="1">
    <citation type="submission" date="2018-02" db="EMBL/GenBank/DDBJ databases">
        <title>Genome sequencing of Solimonas sp. HR-BB.</title>
        <authorList>
            <person name="Lee Y."/>
            <person name="Jeon C.O."/>
        </authorList>
    </citation>
    <scope>NUCLEOTIDE SEQUENCE [LARGE SCALE GENOMIC DNA]</scope>
    <source>
        <strain evidence="4">HR-U</strain>
    </source>
</reference>
<dbReference type="PANTHER" id="PTHR23150">
    <property type="entry name" value="SULFATASE MODIFYING FACTOR 1, 2"/>
    <property type="match status" value="1"/>
</dbReference>
<dbReference type="EMBL" id="PTRA01000001">
    <property type="protein sequence ID" value="PQA58668.1"/>
    <property type="molecule type" value="Genomic_DNA"/>
</dbReference>
<feature type="domain" description="Sulfatase-modifying factor enzyme-like" evidence="2">
    <location>
        <begin position="46"/>
        <end position="275"/>
    </location>
</feature>
<feature type="chain" id="PRO_5015666331" evidence="1">
    <location>
        <begin position="29"/>
        <end position="325"/>
    </location>
</feature>
<proteinExistence type="predicted"/>
<dbReference type="InterPro" id="IPR051043">
    <property type="entry name" value="Sulfatase_Mod_Factor_Kinase"/>
</dbReference>
<feature type="signal peptide" evidence="1">
    <location>
        <begin position="1"/>
        <end position="28"/>
    </location>
</feature>
<protein>
    <submittedName>
        <fullName evidence="3">Sulfatase-modifying factor</fullName>
    </submittedName>
</protein>
<dbReference type="AlphaFoldDB" id="A0A2S7IM19"/>
<dbReference type="PANTHER" id="PTHR23150:SF19">
    <property type="entry name" value="FORMYLGLYCINE-GENERATING ENZYME"/>
    <property type="match status" value="1"/>
</dbReference>
<dbReference type="RefSeq" id="WP_104709862.1">
    <property type="nucleotide sequence ID" value="NZ_PTRA01000001.1"/>
</dbReference>